<dbReference type="RefSeq" id="WP_338116976.1">
    <property type="nucleotide sequence ID" value="NZ_WGGD01000005.1"/>
</dbReference>
<name>A0A6A9QJJ0_SULME</name>
<dbReference type="AlphaFoldDB" id="A0A6A9QJJ0"/>
<dbReference type="InterPro" id="IPR020568">
    <property type="entry name" value="Ribosomal_Su5_D2-typ_SF"/>
</dbReference>
<evidence type="ECO:0000313" key="10">
    <source>
        <dbReference type="Proteomes" id="UP000470772"/>
    </source>
</evidence>
<dbReference type="InterPro" id="IPR006204">
    <property type="entry name" value="GHMP_kinase_N_dom"/>
</dbReference>
<keyword evidence="5 9" id="KW-0418">Kinase</keyword>
<evidence type="ECO:0000256" key="4">
    <source>
        <dbReference type="ARBA" id="ARBA00022741"/>
    </source>
</evidence>
<dbReference type="PANTHER" id="PTHR31814">
    <property type="match status" value="1"/>
</dbReference>
<comment type="caution">
    <text evidence="9">The sequence shown here is derived from an EMBL/GenBank/DDBJ whole genome shotgun (WGS) entry which is preliminary data.</text>
</comment>
<dbReference type="EMBL" id="WGGD01000005">
    <property type="protein sequence ID" value="MUN29166.1"/>
    <property type="molecule type" value="Genomic_DNA"/>
</dbReference>
<keyword evidence="7" id="KW-0812">Transmembrane</keyword>
<evidence type="ECO:0000259" key="8">
    <source>
        <dbReference type="Pfam" id="PF00288"/>
    </source>
</evidence>
<dbReference type="Gene3D" id="3.30.230.10">
    <property type="match status" value="1"/>
</dbReference>
<dbReference type="SUPFAM" id="SSF54211">
    <property type="entry name" value="Ribosomal protein S5 domain 2-like"/>
    <property type="match status" value="1"/>
</dbReference>
<dbReference type="GO" id="GO:0010142">
    <property type="term" value="P:farnesyl diphosphate biosynthetic process, mevalonate pathway"/>
    <property type="evidence" value="ECO:0007669"/>
    <property type="project" value="TreeGrafter"/>
</dbReference>
<organism evidence="9 10">
    <name type="scientific">Sulfuracidifex metallicus DSM 6482 = JCM 9184</name>
    <dbReference type="NCBI Taxonomy" id="523847"/>
    <lineage>
        <taxon>Archaea</taxon>
        <taxon>Thermoproteota</taxon>
        <taxon>Thermoprotei</taxon>
        <taxon>Sulfolobales</taxon>
        <taxon>Sulfolobaceae</taxon>
        <taxon>Sulfuracidifex</taxon>
    </lineage>
</organism>
<evidence type="ECO:0000256" key="5">
    <source>
        <dbReference type="ARBA" id="ARBA00022777"/>
    </source>
</evidence>
<keyword evidence="7" id="KW-1133">Transmembrane helix</keyword>
<keyword evidence="3" id="KW-0808">Transferase</keyword>
<comment type="pathway">
    <text evidence="1">Isoprenoid biosynthesis; isopentenyl diphosphate biosynthesis via mevalonate pathway; isopentenyl diphosphate from (R)-mevalonate: step 2/3.</text>
</comment>
<dbReference type="Proteomes" id="UP000470772">
    <property type="component" value="Unassembled WGS sequence"/>
</dbReference>
<proteinExistence type="predicted"/>
<dbReference type="EC" id="2.7.4.2" evidence="2"/>
<gene>
    <name evidence="9" type="ORF">GC250_06915</name>
</gene>
<dbReference type="Gene3D" id="3.30.70.890">
    <property type="entry name" value="GHMP kinase, C-terminal domain"/>
    <property type="match status" value="1"/>
</dbReference>
<keyword evidence="6" id="KW-0067">ATP-binding</keyword>
<dbReference type="GO" id="GO:0004631">
    <property type="term" value="F:phosphomevalonate kinase activity"/>
    <property type="evidence" value="ECO:0007669"/>
    <property type="project" value="UniProtKB-EC"/>
</dbReference>
<feature type="domain" description="GHMP kinase N-terminal" evidence="8">
    <location>
        <begin position="62"/>
        <end position="153"/>
    </location>
</feature>
<dbReference type="InterPro" id="IPR036554">
    <property type="entry name" value="GHMP_kinase_C_sf"/>
</dbReference>
<dbReference type="InterPro" id="IPR035102">
    <property type="entry name" value="Phosphomevalonate_kinase"/>
</dbReference>
<keyword evidence="7" id="KW-0472">Membrane</keyword>
<keyword evidence="10" id="KW-1185">Reference proteome</keyword>
<keyword evidence="4" id="KW-0547">Nucleotide-binding</keyword>
<evidence type="ECO:0000256" key="2">
    <source>
        <dbReference type="ARBA" id="ARBA00012958"/>
    </source>
</evidence>
<dbReference type="PANTHER" id="PTHR31814:SF2">
    <property type="entry name" value="PHOSPHOMEVALONATE KINASE"/>
    <property type="match status" value="1"/>
</dbReference>
<feature type="transmembrane region" description="Helical" evidence="7">
    <location>
        <begin position="12"/>
        <end position="30"/>
    </location>
</feature>
<dbReference type="UniPathway" id="UPA00057">
    <property type="reaction ID" value="UER00099"/>
</dbReference>
<dbReference type="GO" id="GO:0019287">
    <property type="term" value="P:isopentenyl diphosphate biosynthetic process, mevalonate pathway"/>
    <property type="evidence" value="ECO:0007669"/>
    <property type="project" value="UniProtKB-UniPathway"/>
</dbReference>
<sequence>MKTLTFSSPGKILWIGSYTVVFGGISHSIAIDKRVRCSILGEGNGVRFHTSYGDFLPGQNKLIDSVISVIKEKVGDVKNLEISLINDTEFLIEGRKTGLGSSSAATVSLTACLYYYLTGKLDLNEIHYLSQKANIFRQRGIGSGFDIATAVYGSVVYRRFSDVESKDWSIEVTPIPEGYEMIMGFTGRSADTVNLVTEFTKIKEKPEFKEIFEMIEQENEMAVKYIKRKDMISAYPHIKLARSYLELVAKRTGFPLMSENEKRIIKESEKRGALIALSPGAGGGDSIFAIGECLNEVSTLWERIGIKVIKVKEDMGLKKDA</sequence>
<dbReference type="Pfam" id="PF00288">
    <property type="entry name" value="GHMP_kinases_N"/>
    <property type="match status" value="1"/>
</dbReference>
<dbReference type="SUPFAM" id="SSF55060">
    <property type="entry name" value="GHMP Kinase, C-terminal domain"/>
    <property type="match status" value="1"/>
</dbReference>
<evidence type="ECO:0000256" key="6">
    <source>
        <dbReference type="ARBA" id="ARBA00022840"/>
    </source>
</evidence>
<protein>
    <recommendedName>
        <fullName evidence="2">phosphomevalonate kinase</fullName>
        <ecNumber evidence="2">2.7.4.2</ecNumber>
    </recommendedName>
</protein>
<accession>A0A6A9QJJ0</accession>
<reference evidence="9 10" key="1">
    <citation type="submission" date="2019-10" db="EMBL/GenBank/DDBJ databases">
        <title>Sequencing and Assembly of Multiple Reported Metal-Biooxidizing Members of the Extremely Thermoacidophilic Archaeal Family Sulfolobaceae.</title>
        <authorList>
            <person name="Counts J.A."/>
            <person name="Kelly R.M."/>
        </authorList>
    </citation>
    <scope>NUCLEOTIDE SEQUENCE [LARGE SCALE GENOMIC DNA]</scope>
    <source>
        <strain evidence="9 10">DSM 6482</strain>
    </source>
</reference>
<evidence type="ECO:0000256" key="3">
    <source>
        <dbReference type="ARBA" id="ARBA00022679"/>
    </source>
</evidence>
<evidence type="ECO:0000256" key="1">
    <source>
        <dbReference type="ARBA" id="ARBA00005017"/>
    </source>
</evidence>
<evidence type="ECO:0000313" key="9">
    <source>
        <dbReference type="EMBL" id="MUN29166.1"/>
    </source>
</evidence>
<dbReference type="GO" id="GO:0005524">
    <property type="term" value="F:ATP binding"/>
    <property type="evidence" value="ECO:0007669"/>
    <property type="project" value="UniProtKB-KW"/>
</dbReference>
<dbReference type="InterPro" id="IPR014721">
    <property type="entry name" value="Ribsml_uS5_D2-typ_fold_subgr"/>
</dbReference>
<evidence type="ECO:0000256" key="7">
    <source>
        <dbReference type="SAM" id="Phobius"/>
    </source>
</evidence>